<dbReference type="GO" id="GO:0051959">
    <property type="term" value="F:dynein light intermediate chain binding"/>
    <property type="evidence" value="ECO:0007669"/>
    <property type="project" value="InterPro"/>
</dbReference>
<dbReference type="PANTHER" id="PTHR46532:SF13">
    <property type="entry name" value="CYTOPLASMIC DYNEIN 1 HEAVY CHAIN 1"/>
    <property type="match status" value="1"/>
</dbReference>
<name>A0A1A6GQQ0_NEOLE</name>
<dbReference type="STRING" id="56216.A0A1A6GQQ0"/>
<feature type="non-terminal residue" evidence="1">
    <location>
        <position position="155"/>
    </location>
</feature>
<comment type="caution">
    <text evidence="1">The sequence shown here is derived from an EMBL/GenBank/DDBJ whole genome shotgun (WGS) entry which is preliminary data.</text>
</comment>
<dbReference type="GO" id="GO:0005858">
    <property type="term" value="C:axonemal dynein complex"/>
    <property type="evidence" value="ECO:0007669"/>
    <property type="project" value="TreeGrafter"/>
</dbReference>
<dbReference type="AlphaFoldDB" id="A0A1A6GQQ0"/>
<protein>
    <submittedName>
        <fullName evidence="1">Uncharacterized protein</fullName>
    </submittedName>
</protein>
<keyword evidence="2" id="KW-1185">Reference proteome</keyword>
<accession>A0A1A6GQQ0</accession>
<dbReference type="Pfam" id="PF12775">
    <property type="entry name" value="AAA_7"/>
    <property type="match status" value="1"/>
</dbReference>
<evidence type="ECO:0000313" key="1">
    <source>
        <dbReference type="EMBL" id="OBS67687.1"/>
    </source>
</evidence>
<dbReference type="EMBL" id="LZPO01078113">
    <property type="protein sequence ID" value="OBS67687.1"/>
    <property type="molecule type" value="Genomic_DNA"/>
</dbReference>
<proteinExistence type="predicted"/>
<dbReference type="GO" id="GO:0007018">
    <property type="term" value="P:microtubule-based movement"/>
    <property type="evidence" value="ECO:0007669"/>
    <property type="project" value="InterPro"/>
</dbReference>
<dbReference type="OrthoDB" id="10251809at2759"/>
<dbReference type="Gene3D" id="1.20.920.30">
    <property type="match status" value="1"/>
</dbReference>
<sequence length="155" mass="17917">MGTTYGPPTGKKMAVFIDDLNMPVINEWGDQELLKLWKHECKRVIADRFTTSSDVTWFDKALVSLVKEEFDEEKTLEVDYGVDAYFVDFLREAPEVTGETSEETDAEIPKLYEPIESLHHLRERLSVFLQLYNESIRGTGMDMVFFTDAMVHLVK</sequence>
<dbReference type="GO" id="GO:0045505">
    <property type="term" value="F:dynein intermediate chain binding"/>
    <property type="evidence" value="ECO:0007669"/>
    <property type="project" value="InterPro"/>
</dbReference>
<reference evidence="1 2" key="1">
    <citation type="submission" date="2016-06" db="EMBL/GenBank/DDBJ databases">
        <title>The Draft Genome Sequence and Annotation of the Desert Woodrat Neotoma lepida.</title>
        <authorList>
            <person name="Campbell M."/>
            <person name="Oakeson K.F."/>
            <person name="Yandell M."/>
            <person name="Halpert J.R."/>
            <person name="Dearing D."/>
        </authorList>
    </citation>
    <scope>NUCLEOTIDE SEQUENCE [LARGE SCALE GENOMIC DNA]</scope>
    <source>
        <strain evidence="1">417</strain>
        <tissue evidence="1">Liver</tissue>
    </source>
</reference>
<dbReference type="InterPro" id="IPR026983">
    <property type="entry name" value="DHC"/>
</dbReference>
<dbReference type="Proteomes" id="UP000092124">
    <property type="component" value="Unassembled WGS sequence"/>
</dbReference>
<dbReference type="PANTHER" id="PTHR46532">
    <property type="entry name" value="MALE FERTILITY FACTOR KL5"/>
    <property type="match status" value="1"/>
</dbReference>
<evidence type="ECO:0000313" key="2">
    <source>
        <dbReference type="Proteomes" id="UP000092124"/>
    </source>
</evidence>
<gene>
    <name evidence="1" type="ORF">A6R68_03772</name>
</gene>
<organism evidence="1 2">
    <name type="scientific">Neotoma lepida</name>
    <name type="common">Desert woodrat</name>
    <dbReference type="NCBI Taxonomy" id="56216"/>
    <lineage>
        <taxon>Eukaryota</taxon>
        <taxon>Metazoa</taxon>
        <taxon>Chordata</taxon>
        <taxon>Craniata</taxon>
        <taxon>Vertebrata</taxon>
        <taxon>Euteleostomi</taxon>
        <taxon>Mammalia</taxon>
        <taxon>Eutheria</taxon>
        <taxon>Euarchontoglires</taxon>
        <taxon>Glires</taxon>
        <taxon>Rodentia</taxon>
        <taxon>Myomorpha</taxon>
        <taxon>Muroidea</taxon>
        <taxon>Cricetidae</taxon>
        <taxon>Neotominae</taxon>
        <taxon>Neotoma</taxon>
    </lineage>
</organism>